<organism evidence="15">
    <name type="scientific">Salpingoeca rosetta (strain ATCC 50818 / BSB-021)</name>
    <dbReference type="NCBI Taxonomy" id="946362"/>
    <lineage>
        <taxon>Eukaryota</taxon>
        <taxon>Choanoflagellata</taxon>
        <taxon>Craspedida</taxon>
        <taxon>Salpingoecidae</taxon>
        <taxon>Salpingoeca</taxon>
    </lineage>
</organism>
<dbReference type="eggNOG" id="KOG2269">
    <property type="taxonomic scope" value="Eukaryota"/>
</dbReference>
<dbReference type="STRING" id="946362.F2UQG3"/>
<dbReference type="OMA" id="FTQRQQF"/>
<evidence type="ECO:0000313" key="14">
    <source>
        <dbReference type="EMBL" id="EGD79868.1"/>
    </source>
</evidence>
<keyword evidence="8" id="KW-0067">ATP-binding</keyword>
<dbReference type="InParanoid" id="F2UQG3"/>
<comment type="similarity">
    <text evidence="1">Belongs to the protein kinase superfamily. RIO-type Ser/Thr kinase family.</text>
</comment>
<dbReference type="SMART" id="SM00090">
    <property type="entry name" value="RIO"/>
    <property type="match status" value="1"/>
</dbReference>
<evidence type="ECO:0000259" key="13">
    <source>
        <dbReference type="SMART" id="SM00090"/>
    </source>
</evidence>
<keyword evidence="15" id="KW-1185">Reference proteome</keyword>
<dbReference type="Pfam" id="PF01163">
    <property type="entry name" value="RIO1"/>
    <property type="match status" value="1"/>
</dbReference>
<dbReference type="InterPro" id="IPR011009">
    <property type="entry name" value="Kinase-like_dom_sf"/>
</dbReference>
<dbReference type="EC" id="2.7.11.1" evidence="2"/>
<feature type="compositionally biased region" description="Low complexity" evidence="12">
    <location>
        <begin position="100"/>
        <end position="135"/>
    </location>
</feature>
<dbReference type="GeneID" id="16069019"/>
<comment type="catalytic activity">
    <reaction evidence="11">
        <text>L-seryl-[protein] + ATP = O-phospho-L-seryl-[protein] + ADP + H(+)</text>
        <dbReference type="Rhea" id="RHEA:17989"/>
        <dbReference type="Rhea" id="RHEA-COMP:9863"/>
        <dbReference type="Rhea" id="RHEA-COMP:11604"/>
        <dbReference type="ChEBI" id="CHEBI:15378"/>
        <dbReference type="ChEBI" id="CHEBI:29999"/>
        <dbReference type="ChEBI" id="CHEBI:30616"/>
        <dbReference type="ChEBI" id="CHEBI:83421"/>
        <dbReference type="ChEBI" id="CHEBI:456216"/>
        <dbReference type="EC" id="2.7.11.1"/>
    </reaction>
</comment>
<feature type="region of interest" description="Disordered" evidence="12">
    <location>
        <begin position="230"/>
        <end position="254"/>
    </location>
</feature>
<evidence type="ECO:0000313" key="15">
    <source>
        <dbReference type="Proteomes" id="UP000007799"/>
    </source>
</evidence>
<dbReference type="Proteomes" id="UP000007799">
    <property type="component" value="Unassembled WGS sequence"/>
</dbReference>
<evidence type="ECO:0000256" key="2">
    <source>
        <dbReference type="ARBA" id="ARBA00012513"/>
    </source>
</evidence>
<feature type="domain" description="RIO kinase" evidence="13">
    <location>
        <begin position="341"/>
        <end position="628"/>
    </location>
</feature>
<dbReference type="Gene3D" id="3.30.200.20">
    <property type="entry name" value="Phosphorylase Kinase, domain 1"/>
    <property type="match status" value="1"/>
</dbReference>
<dbReference type="RefSeq" id="XP_004988489.1">
    <property type="nucleotide sequence ID" value="XM_004988432.1"/>
</dbReference>
<evidence type="ECO:0000256" key="10">
    <source>
        <dbReference type="ARBA" id="ARBA00047899"/>
    </source>
</evidence>
<evidence type="ECO:0000256" key="9">
    <source>
        <dbReference type="ARBA" id="ARBA00022842"/>
    </source>
</evidence>
<evidence type="ECO:0000256" key="4">
    <source>
        <dbReference type="ARBA" id="ARBA00022679"/>
    </source>
</evidence>
<keyword evidence="7" id="KW-0418">Kinase</keyword>
<dbReference type="InterPro" id="IPR000687">
    <property type="entry name" value="RIO_kinase"/>
</dbReference>
<dbReference type="Gene3D" id="1.10.510.10">
    <property type="entry name" value="Transferase(Phosphotransferase) domain 1"/>
    <property type="match status" value="1"/>
</dbReference>
<feature type="compositionally biased region" description="Acidic residues" evidence="12">
    <location>
        <begin position="684"/>
        <end position="713"/>
    </location>
</feature>
<evidence type="ECO:0000256" key="5">
    <source>
        <dbReference type="ARBA" id="ARBA00022723"/>
    </source>
</evidence>
<dbReference type="EMBL" id="GL832989">
    <property type="protein sequence ID" value="EGD79868.1"/>
    <property type="molecule type" value="Genomic_DNA"/>
</dbReference>
<feature type="region of interest" description="Disordered" evidence="12">
    <location>
        <begin position="389"/>
        <end position="437"/>
    </location>
</feature>
<feature type="region of interest" description="Disordered" evidence="12">
    <location>
        <begin position="1"/>
        <end position="166"/>
    </location>
</feature>
<evidence type="ECO:0000256" key="3">
    <source>
        <dbReference type="ARBA" id="ARBA00022527"/>
    </source>
</evidence>
<dbReference type="InterPro" id="IPR018934">
    <property type="entry name" value="RIO_dom"/>
</dbReference>
<dbReference type="PANTHER" id="PTHR45723">
    <property type="entry name" value="SERINE/THREONINE-PROTEIN KINASE RIO1"/>
    <property type="match status" value="1"/>
</dbReference>
<reference evidence="14" key="1">
    <citation type="submission" date="2009-08" db="EMBL/GenBank/DDBJ databases">
        <title>Annotation of Salpingoeca rosetta.</title>
        <authorList>
            <consortium name="The Broad Institute Genome Sequencing Platform"/>
            <person name="Russ C."/>
            <person name="Cuomo C."/>
            <person name="Burger G."/>
            <person name="Gray M.W."/>
            <person name="Holland P.W.H."/>
            <person name="King N."/>
            <person name="Lang F.B.F."/>
            <person name="Roger A.J."/>
            <person name="Ruiz-Trillo I."/>
            <person name="Young S.K."/>
            <person name="Zeng Q."/>
            <person name="Gargeya S."/>
            <person name="Alvarado L."/>
            <person name="Berlin A."/>
            <person name="Chapman S.B."/>
            <person name="Chen Z."/>
            <person name="Freedman E."/>
            <person name="Gellesch M."/>
            <person name="Goldberg J."/>
            <person name="Griggs A."/>
            <person name="Gujja S."/>
            <person name="Heilman E."/>
            <person name="Heiman D."/>
            <person name="Howarth C."/>
            <person name="Mehta T."/>
            <person name="Neiman D."/>
            <person name="Pearson M."/>
            <person name="Roberts A."/>
            <person name="Saif S."/>
            <person name="Shea T."/>
            <person name="Shenoy N."/>
            <person name="Sisk P."/>
            <person name="Stolte C."/>
            <person name="Sykes S."/>
            <person name="White J."/>
            <person name="Yandava C."/>
            <person name="Haas B."/>
            <person name="Nusbaum C."/>
            <person name="Birren B."/>
        </authorList>
    </citation>
    <scope>NUCLEOTIDE SEQUENCE [LARGE SCALE GENOMIC DNA]</scope>
    <source>
        <strain evidence="14">ATCC 50818</strain>
    </source>
</reference>
<proteinExistence type="inferred from homology"/>
<keyword evidence="6" id="KW-0547">Nucleotide-binding</keyword>
<evidence type="ECO:0000256" key="7">
    <source>
        <dbReference type="ARBA" id="ARBA00022777"/>
    </source>
</evidence>
<feature type="compositionally biased region" description="Acidic residues" evidence="12">
    <location>
        <begin position="244"/>
        <end position="254"/>
    </location>
</feature>
<feature type="compositionally biased region" description="Basic and acidic residues" evidence="12">
    <location>
        <begin position="68"/>
        <end position="87"/>
    </location>
</feature>
<dbReference type="InterPro" id="IPR051272">
    <property type="entry name" value="RIO-type_Ser/Thr_kinase"/>
</dbReference>
<name>F2UQG3_SALR5</name>
<evidence type="ECO:0000256" key="12">
    <source>
        <dbReference type="SAM" id="MobiDB-lite"/>
    </source>
</evidence>
<dbReference type="SUPFAM" id="SSF56112">
    <property type="entry name" value="Protein kinase-like (PK-like)"/>
    <property type="match status" value="1"/>
</dbReference>
<gene>
    <name evidence="14" type="ORF">PTSG_10152</name>
</gene>
<dbReference type="GO" id="GO:0004674">
    <property type="term" value="F:protein serine/threonine kinase activity"/>
    <property type="evidence" value="ECO:0007669"/>
    <property type="project" value="UniProtKB-KW"/>
</dbReference>
<feature type="region of interest" description="Disordered" evidence="12">
    <location>
        <begin position="679"/>
        <end position="741"/>
    </location>
</feature>
<dbReference type="KEGG" id="sre:PTSG_10152"/>
<dbReference type="AlphaFoldDB" id="F2UQG3"/>
<evidence type="ECO:0000256" key="8">
    <source>
        <dbReference type="ARBA" id="ARBA00022840"/>
    </source>
</evidence>
<protein>
    <recommendedName>
        <fullName evidence="2">non-specific serine/threonine protein kinase</fullName>
        <ecNumber evidence="2">2.7.11.1</ecNumber>
    </recommendedName>
</protein>
<keyword evidence="9" id="KW-0460">Magnesium</keyword>
<accession>F2UQG3</accession>
<keyword evidence="5" id="KW-0479">Metal-binding</keyword>
<evidence type="ECO:0000256" key="1">
    <source>
        <dbReference type="ARBA" id="ARBA00009196"/>
    </source>
</evidence>
<sequence length="741" mass="82216">MSSDVAASPVQATSPTPSTQTSAPAARPTRASPWGKPAPWKQPAPKSKQQQDPSKQPPSLAAIQLEQELNRQDAELARRLQEEEKQYAKAHQGEANATHSSPMMMDGGMSMTAPQPAQTTTEPGAEAEAEALTPEEQSRRDAELAAKLQALEDAQATSSSSSSASTTTATFGTVAQQQQGASEDTSQDFMIALMLQQQLDEEHEEQLDHIETLANMSTGKLKIRMSNHRTYPVDNSPPSHDFTQEEEDEEWDDSKEEAVEYDHRVRSFRDMGGAIVTKHNKHDNERRNRKRMEKHFPIGFNCGDLKGVKRNNNDVRLSNRVYNQLKRFADKDARHAARLHERKEHSTAVMAMDKNTRVLVFKMVNAGDLNEVDGAVSTGKESVIFHGTRTQRPAHSGDEHDGHDDGAGVEGVEGVDGAEGAHIDSTPSGDDDGDMPGHEVEVALKVFKTTLTEFTQRQQFLHGDRRYDRRVGKQHARKLVKLWAEKEMANLARLERAGIPCPHVYLQRRHVLVMSFIGRNGRPAPKLKDVDWERKSQRNLVRCYQQVCDYMCTMYNQCHLVHCDLSEYNILWFDRMAWIIDVGQSVETQHARALAYLYRDCENVCKYFERVGCPDVQSPAELFKYITGTTITEEQGKEAVQHIPVLDKCGQLKVGDAGDSSDVVFRSDSLSLAELQNVLTSGSSDDDDGDDDAGGDLDLKEEEEAVVEKDCEESVAVGTDGVDGGDGGESKLPKDTATAAM</sequence>
<dbReference type="GO" id="GO:0005524">
    <property type="term" value="F:ATP binding"/>
    <property type="evidence" value="ECO:0007669"/>
    <property type="project" value="UniProtKB-KW"/>
</dbReference>
<feature type="compositionally biased region" description="Basic and acidic residues" evidence="12">
    <location>
        <begin position="395"/>
        <end position="406"/>
    </location>
</feature>
<dbReference type="OrthoDB" id="205248at2759"/>
<dbReference type="GO" id="GO:0046872">
    <property type="term" value="F:metal ion binding"/>
    <property type="evidence" value="ECO:0007669"/>
    <property type="project" value="UniProtKB-KW"/>
</dbReference>
<keyword evidence="4" id="KW-0808">Transferase</keyword>
<feature type="compositionally biased region" description="Low complexity" evidence="12">
    <location>
        <begin position="1"/>
        <end position="58"/>
    </location>
</feature>
<comment type="catalytic activity">
    <reaction evidence="10">
        <text>L-threonyl-[protein] + ATP = O-phospho-L-threonyl-[protein] + ADP + H(+)</text>
        <dbReference type="Rhea" id="RHEA:46608"/>
        <dbReference type="Rhea" id="RHEA-COMP:11060"/>
        <dbReference type="Rhea" id="RHEA-COMP:11605"/>
        <dbReference type="ChEBI" id="CHEBI:15378"/>
        <dbReference type="ChEBI" id="CHEBI:30013"/>
        <dbReference type="ChEBI" id="CHEBI:30616"/>
        <dbReference type="ChEBI" id="CHEBI:61977"/>
        <dbReference type="ChEBI" id="CHEBI:456216"/>
        <dbReference type="EC" id="2.7.11.1"/>
    </reaction>
</comment>
<evidence type="ECO:0000256" key="11">
    <source>
        <dbReference type="ARBA" id="ARBA00048679"/>
    </source>
</evidence>
<evidence type="ECO:0000256" key="6">
    <source>
        <dbReference type="ARBA" id="ARBA00022741"/>
    </source>
</evidence>
<dbReference type="FunCoup" id="F2UQG3">
    <property type="interactions" value="170"/>
</dbReference>
<keyword evidence="3" id="KW-0723">Serine/threonine-protein kinase</keyword>
<feature type="compositionally biased region" description="Low complexity" evidence="12">
    <location>
        <begin position="154"/>
        <end position="166"/>
    </location>
</feature>